<accession>A5DSD1</accession>
<dbReference type="VEuPathDB" id="FungiDB:LELG_00267"/>
<dbReference type="HOGENOM" id="CLU_015246_1_0_1"/>
<dbReference type="GO" id="GO:0032466">
    <property type="term" value="P:negative regulation of cytokinesis"/>
    <property type="evidence" value="ECO:0007669"/>
    <property type="project" value="EnsemblFungi"/>
</dbReference>
<dbReference type="Pfam" id="PF00400">
    <property type="entry name" value="WD40"/>
    <property type="match status" value="5"/>
</dbReference>
<dbReference type="AlphaFoldDB" id="A5DSD1"/>
<dbReference type="InterPro" id="IPR001680">
    <property type="entry name" value="WD40_rpt"/>
</dbReference>
<evidence type="ECO:0000256" key="2">
    <source>
        <dbReference type="ARBA" id="ARBA00022737"/>
    </source>
</evidence>
<dbReference type="GO" id="GO:0030479">
    <property type="term" value="C:actin cortical patch"/>
    <property type="evidence" value="ECO:0007669"/>
    <property type="project" value="EnsemblFungi"/>
</dbReference>
<dbReference type="OMA" id="FYQGPPF"/>
<dbReference type="GeneID" id="5235637"/>
<evidence type="ECO:0000313" key="4">
    <source>
        <dbReference type="EMBL" id="EDK42089.1"/>
    </source>
</evidence>
<dbReference type="eggNOG" id="KOG0318">
    <property type="taxonomic scope" value="Eukaryota"/>
</dbReference>
<proteinExistence type="predicted"/>
<keyword evidence="2" id="KW-0677">Repeat</keyword>
<feature type="repeat" description="WD" evidence="3">
    <location>
        <begin position="198"/>
        <end position="239"/>
    </location>
</feature>
<dbReference type="GO" id="GO:0051016">
    <property type="term" value="P:barbed-end actin filament capping"/>
    <property type="evidence" value="ECO:0007669"/>
    <property type="project" value="EnsemblFungi"/>
</dbReference>
<name>A5DSD1_LODEL</name>
<keyword evidence="5" id="KW-1185">Reference proteome</keyword>
<reference evidence="4 5" key="1">
    <citation type="journal article" date="2009" name="Nature">
        <title>Evolution of pathogenicity and sexual reproduction in eight Candida genomes.</title>
        <authorList>
            <person name="Butler G."/>
            <person name="Rasmussen M.D."/>
            <person name="Lin M.F."/>
            <person name="Santos M.A."/>
            <person name="Sakthikumar S."/>
            <person name="Munro C.A."/>
            <person name="Rheinbay E."/>
            <person name="Grabherr M."/>
            <person name="Forche A."/>
            <person name="Reedy J.L."/>
            <person name="Agrafioti I."/>
            <person name="Arnaud M.B."/>
            <person name="Bates S."/>
            <person name="Brown A.J."/>
            <person name="Brunke S."/>
            <person name="Costanzo M.C."/>
            <person name="Fitzpatrick D.A."/>
            <person name="de Groot P.W."/>
            <person name="Harris D."/>
            <person name="Hoyer L.L."/>
            <person name="Hube B."/>
            <person name="Klis F.M."/>
            <person name="Kodira C."/>
            <person name="Lennard N."/>
            <person name="Logue M.E."/>
            <person name="Martin R."/>
            <person name="Neiman A.M."/>
            <person name="Nikolaou E."/>
            <person name="Quail M.A."/>
            <person name="Quinn J."/>
            <person name="Santos M.C."/>
            <person name="Schmitzberger F.F."/>
            <person name="Sherlock G."/>
            <person name="Shah P."/>
            <person name="Silverstein K.A."/>
            <person name="Skrzypek M.S."/>
            <person name="Soll D."/>
            <person name="Staggs R."/>
            <person name="Stansfield I."/>
            <person name="Stumpf M.P."/>
            <person name="Sudbery P.E."/>
            <person name="Srikantha T."/>
            <person name="Zeng Q."/>
            <person name="Berman J."/>
            <person name="Berriman M."/>
            <person name="Heitman J."/>
            <person name="Gow N.A."/>
            <person name="Lorenz M.C."/>
            <person name="Birren B.W."/>
            <person name="Kellis M."/>
            <person name="Cuomo C.A."/>
        </authorList>
    </citation>
    <scope>NUCLEOTIDE SEQUENCE [LARGE SCALE GENOMIC DNA]</scope>
    <source>
        <strain evidence="5">ATCC 11503 / BCRC 21390 / CBS 2605 / JCM 1781 / NBRC 1676 / NRRL YB-4239</strain>
    </source>
</reference>
<dbReference type="InterPro" id="IPR015943">
    <property type="entry name" value="WD40/YVTN_repeat-like_dom_sf"/>
</dbReference>
<sequence length="619" mass="67842">MPITPVSIAPPNPSTQRGQASHLAYDAVNDRLAYANGKSVIVRPADFKSNFPIVVFSKHIHPVTAVKFSPSGFYIASGDASGQIKIWDSAPKKSKDDNDVFEAPVIKSEFHILSGPIKSIAWDADNSRIIAVGQGKEKFGHAFTWDSGNSIGDIQGHSSTINAVDIKPQRPYRAATVGDDFALVFFQGPPFKFDKSLRGNHSNVARDVKFSPNGDHLVSVGSDRTICFYQGKTGEFVKKIELAHDGGIFAVAWFPDSEHFVTASVDGSLKKWTKEGKEVQKYEVEKKPSVLNQQVGLVIGKEYIISLSVSGDLNYFSNDGVELIKVIKGHQHPITKIVVEGSDLFSGSSDGVFLKQGLSDCNILPEPLKFGTEHEQHTNYLVDIVTDEGVQYTVGWDDSLKKWETGAVQNSVKLPGQPKQLLKIPSSGLVVLLEKKILFFDNDLKLLNEQDLSFSTSSATIFGDNLWLTNVSANTIVEYSIASDTKITPTNKLFPTLRSPPTLVKASPDGKYLAVADSTGKYTLFDSEGKTVTTRWAFHTSKVFDAQWTKDSKYLLSAGLDSGIIIYSVEKPSKVIKFPLAHSSGVSSLSWYEYDPEKKTGSFLSGGLDATIKMWNVEL</sequence>
<dbReference type="KEGG" id="lel:PVL30_000262"/>
<evidence type="ECO:0000313" key="5">
    <source>
        <dbReference type="Proteomes" id="UP000001996"/>
    </source>
</evidence>
<dbReference type="SUPFAM" id="SSF50978">
    <property type="entry name" value="WD40 repeat-like"/>
    <property type="match status" value="2"/>
</dbReference>
<dbReference type="PROSITE" id="PS50294">
    <property type="entry name" value="WD_REPEATS_REGION"/>
    <property type="match status" value="3"/>
</dbReference>
<protein>
    <recommendedName>
        <fullName evidence="6">Actin-interacting protein 1</fullName>
    </recommendedName>
</protein>
<dbReference type="GO" id="GO:0003786">
    <property type="term" value="F:actin lateral binding"/>
    <property type="evidence" value="ECO:0007669"/>
    <property type="project" value="EnsemblFungi"/>
</dbReference>
<dbReference type="Proteomes" id="UP000001996">
    <property type="component" value="Unassembled WGS sequence"/>
</dbReference>
<dbReference type="FunFam" id="2.130.10.10:FF:000102">
    <property type="entry name" value="Actin-interacting protein 1"/>
    <property type="match status" value="1"/>
</dbReference>
<dbReference type="InParanoid" id="A5DSD1"/>
<dbReference type="Gene3D" id="2.130.10.10">
    <property type="entry name" value="YVTN repeat-like/Quinoprotein amine dehydrogenase"/>
    <property type="match status" value="2"/>
</dbReference>
<dbReference type="InterPro" id="IPR036322">
    <property type="entry name" value="WD40_repeat_dom_sf"/>
</dbReference>
<dbReference type="OrthoDB" id="2306at2759"/>
<feature type="repeat" description="WD" evidence="3">
    <location>
        <begin position="241"/>
        <end position="272"/>
    </location>
</feature>
<dbReference type="EMBL" id="CH981524">
    <property type="protein sequence ID" value="EDK42089.1"/>
    <property type="molecule type" value="Genomic_DNA"/>
</dbReference>
<feature type="repeat" description="WD" evidence="3">
    <location>
        <begin position="56"/>
        <end position="88"/>
    </location>
</feature>
<gene>
    <name evidence="4" type="ORF">LELG_00267</name>
</gene>
<dbReference type="PROSITE" id="PS50082">
    <property type="entry name" value="WD_REPEATS_2"/>
    <property type="match status" value="4"/>
</dbReference>
<keyword evidence="1 3" id="KW-0853">WD repeat</keyword>
<dbReference type="CDD" id="cd00200">
    <property type="entry name" value="WD40"/>
    <property type="match status" value="1"/>
</dbReference>
<dbReference type="FunCoup" id="A5DSD1">
    <property type="interactions" value="717"/>
</dbReference>
<evidence type="ECO:0000256" key="3">
    <source>
        <dbReference type="PROSITE-ProRule" id="PRU00221"/>
    </source>
</evidence>
<dbReference type="GO" id="GO:0005884">
    <property type="term" value="C:actin filament"/>
    <property type="evidence" value="ECO:0007669"/>
    <property type="project" value="EnsemblFungi"/>
</dbReference>
<dbReference type="PANTHER" id="PTHR19856">
    <property type="entry name" value="WD-REPEATCONTAINING PROTEIN WDR1"/>
    <property type="match status" value="1"/>
</dbReference>
<feature type="repeat" description="WD" evidence="3">
    <location>
        <begin position="579"/>
        <end position="619"/>
    </location>
</feature>
<organism evidence="4 5">
    <name type="scientific">Lodderomyces elongisporus (strain ATCC 11503 / CBS 2605 / JCM 1781 / NBRC 1676 / NRRL YB-4239)</name>
    <name type="common">Yeast</name>
    <name type="synonym">Saccharomyces elongisporus</name>
    <dbReference type="NCBI Taxonomy" id="379508"/>
    <lineage>
        <taxon>Eukaryota</taxon>
        <taxon>Fungi</taxon>
        <taxon>Dikarya</taxon>
        <taxon>Ascomycota</taxon>
        <taxon>Saccharomycotina</taxon>
        <taxon>Pichiomycetes</taxon>
        <taxon>Debaryomycetaceae</taxon>
        <taxon>Candida/Lodderomyces clade</taxon>
        <taxon>Lodderomyces</taxon>
    </lineage>
</organism>
<evidence type="ECO:0008006" key="6">
    <source>
        <dbReference type="Google" id="ProtNLM"/>
    </source>
</evidence>
<evidence type="ECO:0000256" key="1">
    <source>
        <dbReference type="ARBA" id="ARBA00022574"/>
    </source>
</evidence>
<dbReference type="GO" id="GO:0051014">
    <property type="term" value="P:actin filament severing"/>
    <property type="evidence" value="ECO:0007669"/>
    <property type="project" value="EnsemblFungi"/>
</dbReference>
<dbReference type="GO" id="GO:0030042">
    <property type="term" value="P:actin filament depolymerization"/>
    <property type="evidence" value="ECO:0007669"/>
    <property type="project" value="EnsemblFungi"/>
</dbReference>
<dbReference type="PANTHER" id="PTHR19856:SF0">
    <property type="entry name" value="WD REPEAT-CONTAINING PROTEIN 1"/>
    <property type="match status" value="1"/>
</dbReference>
<dbReference type="STRING" id="379508.A5DSD1"/>
<dbReference type="SMART" id="SM00320">
    <property type="entry name" value="WD40"/>
    <property type="match status" value="9"/>
</dbReference>